<evidence type="ECO:0008006" key="3">
    <source>
        <dbReference type="Google" id="ProtNLM"/>
    </source>
</evidence>
<evidence type="ECO:0000313" key="2">
    <source>
        <dbReference type="Proteomes" id="UP000179448"/>
    </source>
</evidence>
<dbReference type="InterPro" id="IPR019004">
    <property type="entry name" value="YqeY/Aim41"/>
</dbReference>
<dbReference type="AlphaFoldDB" id="A0A1F6WNC4"/>
<dbReference type="SUPFAM" id="SSF89095">
    <property type="entry name" value="GatB/YqeY motif"/>
    <property type="match status" value="1"/>
</dbReference>
<dbReference type="GO" id="GO:0016884">
    <property type="term" value="F:carbon-nitrogen ligase activity, with glutamine as amido-N-donor"/>
    <property type="evidence" value="ECO:0007669"/>
    <property type="project" value="InterPro"/>
</dbReference>
<dbReference type="PANTHER" id="PTHR28055:SF1">
    <property type="entry name" value="ALTERED INHERITANCE OF MITOCHONDRIA PROTEIN 41, MITOCHONDRIAL"/>
    <property type="match status" value="1"/>
</dbReference>
<accession>A0A1F6WNC4</accession>
<protein>
    <recommendedName>
        <fullName evidence="3">Glutamyl-tRNA amidotransferase</fullName>
    </recommendedName>
</protein>
<dbReference type="Pfam" id="PF09424">
    <property type="entry name" value="YqeY"/>
    <property type="match status" value="1"/>
</dbReference>
<dbReference type="STRING" id="1801766.A2997_01430"/>
<dbReference type="Proteomes" id="UP000179448">
    <property type="component" value="Unassembled WGS sequence"/>
</dbReference>
<reference evidence="1 2" key="1">
    <citation type="journal article" date="2016" name="Nat. Commun.">
        <title>Thousands of microbial genomes shed light on interconnected biogeochemical processes in an aquifer system.</title>
        <authorList>
            <person name="Anantharaman K."/>
            <person name="Brown C.T."/>
            <person name="Hug L.A."/>
            <person name="Sharon I."/>
            <person name="Castelle C.J."/>
            <person name="Probst A.J."/>
            <person name="Thomas B.C."/>
            <person name="Singh A."/>
            <person name="Wilkins M.J."/>
            <person name="Karaoz U."/>
            <person name="Brodie E.L."/>
            <person name="Williams K.H."/>
            <person name="Hubbard S.S."/>
            <person name="Banfield J.F."/>
        </authorList>
    </citation>
    <scope>NUCLEOTIDE SEQUENCE [LARGE SCALE GENOMIC DNA]</scope>
</reference>
<name>A0A1F6WNC4_9BACT</name>
<dbReference type="InterPro" id="IPR003789">
    <property type="entry name" value="Asn/Gln_tRNA_amidoTrase-B-like"/>
</dbReference>
<dbReference type="EMBL" id="MFUQ01000018">
    <property type="protein sequence ID" value="OGI83373.1"/>
    <property type="molecule type" value="Genomic_DNA"/>
</dbReference>
<sequence>MLLQQQIKEDMKSAMKAKEQEKLMAIRGVMASMTNKLVELGRMPTDELSDDEVLAVIRTEVKRRKDSIQQFGDAGRDDLVAGEKAELVVLEAYLPAMMSQDAIRTIAIQKKEELGITDKSQMGKFVGTLMGELKGKADGTDVKAVVESLF</sequence>
<gene>
    <name evidence="1" type="ORF">A2997_01430</name>
</gene>
<dbReference type="InterPro" id="IPR023168">
    <property type="entry name" value="GatB_Yqey_C_2"/>
</dbReference>
<dbReference type="Gene3D" id="1.10.10.410">
    <property type="match status" value="1"/>
</dbReference>
<dbReference type="Gene3D" id="1.10.1510.10">
    <property type="entry name" value="Uncharacterised protein YqeY/AIM41 PF09424, N-terminal domain"/>
    <property type="match status" value="1"/>
</dbReference>
<comment type="caution">
    <text evidence="1">The sequence shown here is derived from an EMBL/GenBank/DDBJ whole genome shotgun (WGS) entry which is preliminary data.</text>
</comment>
<dbReference type="PANTHER" id="PTHR28055">
    <property type="entry name" value="ALTERED INHERITANCE OF MITOCHONDRIA PROTEIN 41, MITOCHONDRIAL"/>
    <property type="match status" value="1"/>
</dbReference>
<dbReference type="InterPro" id="IPR042184">
    <property type="entry name" value="YqeY/Aim41_N"/>
</dbReference>
<organism evidence="1 2">
    <name type="scientific">Candidatus Nomurabacteria bacterium RIFCSPLOWO2_01_FULL_36_10b</name>
    <dbReference type="NCBI Taxonomy" id="1801766"/>
    <lineage>
        <taxon>Bacteria</taxon>
        <taxon>Candidatus Nomuraibacteriota</taxon>
    </lineage>
</organism>
<proteinExistence type="predicted"/>
<evidence type="ECO:0000313" key="1">
    <source>
        <dbReference type="EMBL" id="OGI83373.1"/>
    </source>
</evidence>